<reference evidence="1 2" key="1">
    <citation type="journal article" date="2020" name="Biotechnol. Biofuels">
        <title>New insights from the biogas microbiome by comprehensive genome-resolved metagenomics of nearly 1600 species originating from multiple anaerobic digesters.</title>
        <authorList>
            <person name="Campanaro S."/>
            <person name="Treu L."/>
            <person name="Rodriguez-R L.M."/>
            <person name="Kovalovszki A."/>
            <person name="Ziels R.M."/>
            <person name="Maus I."/>
            <person name="Zhu X."/>
            <person name="Kougias P.G."/>
            <person name="Basile A."/>
            <person name="Luo G."/>
            <person name="Schluter A."/>
            <person name="Konstantinidis K.T."/>
            <person name="Angelidaki I."/>
        </authorList>
    </citation>
    <scope>NUCLEOTIDE SEQUENCE [LARGE SCALE GENOMIC DNA]</scope>
    <source>
        <strain evidence="1">AS05jafATM_4</strain>
    </source>
</reference>
<organism evidence="1 2">
    <name type="scientific">Desulfitobacterium dehalogenans</name>
    <dbReference type="NCBI Taxonomy" id="36854"/>
    <lineage>
        <taxon>Bacteria</taxon>
        <taxon>Bacillati</taxon>
        <taxon>Bacillota</taxon>
        <taxon>Clostridia</taxon>
        <taxon>Eubacteriales</taxon>
        <taxon>Desulfitobacteriaceae</taxon>
        <taxon>Desulfitobacterium</taxon>
    </lineage>
</organism>
<proteinExistence type="predicted"/>
<name>A0A7C7DC50_9FIRM</name>
<accession>A0A7C7DC50</accession>
<dbReference type="AlphaFoldDB" id="A0A7C7DC50"/>
<evidence type="ECO:0000313" key="1">
    <source>
        <dbReference type="EMBL" id="HHY28617.1"/>
    </source>
</evidence>
<sequence length="51" mass="5756">MSSVKENSAIPTTRERAELMIPFQMFDFKLLVTVNMITKTRAAVVKAISCH</sequence>
<dbReference type="EMBL" id="DUTF01000383">
    <property type="protein sequence ID" value="HHY28617.1"/>
    <property type="molecule type" value="Genomic_DNA"/>
</dbReference>
<evidence type="ECO:0000313" key="2">
    <source>
        <dbReference type="Proteomes" id="UP000553059"/>
    </source>
</evidence>
<comment type="caution">
    <text evidence="1">The sequence shown here is derived from an EMBL/GenBank/DDBJ whole genome shotgun (WGS) entry which is preliminary data.</text>
</comment>
<gene>
    <name evidence="1" type="ORF">GX523_18115</name>
</gene>
<dbReference type="Proteomes" id="UP000553059">
    <property type="component" value="Unassembled WGS sequence"/>
</dbReference>
<protein>
    <submittedName>
        <fullName evidence="1">Uncharacterized protein</fullName>
    </submittedName>
</protein>